<organism evidence="1 2">
    <name type="scientific">candidate division WS6 bacterium GW2011_GWF2_39_15</name>
    <dbReference type="NCBI Taxonomy" id="1619100"/>
    <lineage>
        <taxon>Bacteria</taxon>
        <taxon>Candidatus Dojkabacteria</taxon>
    </lineage>
</organism>
<evidence type="ECO:0000313" key="2">
    <source>
        <dbReference type="Proteomes" id="UP000034799"/>
    </source>
</evidence>
<dbReference type="STRING" id="1619100.UT34_C0002G0236"/>
<evidence type="ECO:0000313" key="1">
    <source>
        <dbReference type="EMBL" id="KKR05729.1"/>
    </source>
</evidence>
<name>A0A0G0MNU2_9BACT</name>
<comment type="caution">
    <text evidence="1">The sequence shown here is derived from an EMBL/GenBank/DDBJ whole genome shotgun (WGS) entry which is preliminary data.</text>
</comment>
<reference evidence="1 2" key="1">
    <citation type="journal article" date="2015" name="Nature">
        <title>rRNA introns, odd ribosomes, and small enigmatic genomes across a large radiation of phyla.</title>
        <authorList>
            <person name="Brown C.T."/>
            <person name="Hug L.A."/>
            <person name="Thomas B.C."/>
            <person name="Sharon I."/>
            <person name="Castelle C.J."/>
            <person name="Singh A."/>
            <person name="Wilkins M.J."/>
            <person name="Williams K.H."/>
            <person name="Banfield J.F."/>
        </authorList>
    </citation>
    <scope>NUCLEOTIDE SEQUENCE [LARGE SCALE GENOMIC DNA]</scope>
</reference>
<dbReference type="AlphaFoldDB" id="A0A0G0MNU2"/>
<protein>
    <submittedName>
        <fullName evidence="1">Uncharacterized protein</fullName>
    </submittedName>
</protein>
<dbReference type="Proteomes" id="UP000034799">
    <property type="component" value="Unassembled WGS sequence"/>
</dbReference>
<gene>
    <name evidence="1" type="ORF">UT34_C0002G0236</name>
</gene>
<sequence length="108" mass="12404">MKPRARIYKDEREGCTLVHFESDLGIQIFEASTLKRMGILYAGGNSRDMHPNSQFEFKVGDTFEKVISRLEENGDFALFSKVFFAELPSEYSRLAPLHVPTEERANMI</sequence>
<accession>A0A0G0MNU2</accession>
<dbReference type="EMBL" id="LBWK01000002">
    <property type="protein sequence ID" value="KKR05729.1"/>
    <property type="molecule type" value="Genomic_DNA"/>
</dbReference>
<proteinExistence type="predicted"/>